<evidence type="ECO:0000256" key="1">
    <source>
        <dbReference type="SAM" id="MobiDB-lite"/>
    </source>
</evidence>
<feature type="region of interest" description="Disordered" evidence="1">
    <location>
        <begin position="1"/>
        <end position="28"/>
    </location>
</feature>
<dbReference type="AlphaFoldDB" id="A0AA39XMX5"/>
<dbReference type="EMBL" id="JAULSR010000001">
    <property type="protein sequence ID" value="KAK0636993.1"/>
    <property type="molecule type" value="Genomic_DNA"/>
</dbReference>
<organism evidence="2 3">
    <name type="scientific">Bombardia bombarda</name>
    <dbReference type="NCBI Taxonomy" id="252184"/>
    <lineage>
        <taxon>Eukaryota</taxon>
        <taxon>Fungi</taxon>
        <taxon>Dikarya</taxon>
        <taxon>Ascomycota</taxon>
        <taxon>Pezizomycotina</taxon>
        <taxon>Sordariomycetes</taxon>
        <taxon>Sordariomycetidae</taxon>
        <taxon>Sordariales</taxon>
        <taxon>Lasiosphaeriaceae</taxon>
        <taxon>Bombardia</taxon>
    </lineage>
</organism>
<evidence type="ECO:0000313" key="3">
    <source>
        <dbReference type="Proteomes" id="UP001174934"/>
    </source>
</evidence>
<proteinExistence type="predicted"/>
<accession>A0AA39XMX5</accession>
<evidence type="ECO:0000313" key="2">
    <source>
        <dbReference type="EMBL" id="KAK0636993.1"/>
    </source>
</evidence>
<gene>
    <name evidence="2" type="ORF">B0T17DRAFT_96260</name>
</gene>
<dbReference type="Proteomes" id="UP001174934">
    <property type="component" value="Unassembled WGS sequence"/>
</dbReference>
<reference evidence="2" key="1">
    <citation type="submission" date="2023-06" db="EMBL/GenBank/DDBJ databases">
        <title>Genome-scale phylogeny and comparative genomics of the fungal order Sordariales.</title>
        <authorList>
            <consortium name="Lawrence Berkeley National Laboratory"/>
            <person name="Hensen N."/>
            <person name="Bonometti L."/>
            <person name="Westerberg I."/>
            <person name="Brannstrom I.O."/>
            <person name="Guillou S."/>
            <person name="Cros-Aarteil S."/>
            <person name="Calhoun S."/>
            <person name="Haridas S."/>
            <person name="Kuo A."/>
            <person name="Mondo S."/>
            <person name="Pangilinan J."/>
            <person name="Riley R."/>
            <person name="LaButti K."/>
            <person name="Andreopoulos B."/>
            <person name="Lipzen A."/>
            <person name="Chen C."/>
            <person name="Yanf M."/>
            <person name="Daum C."/>
            <person name="Ng V."/>
            <person name="Clum A."/>
            <person name="Steindorff A."/>
            <person name="Ohm R."/>
            <person name="Martin F."/>
            <person name="Silar P."/>
            <person name="Natvig D."/>
            <person name="Lalanne C."/>
            <person name="Gautier V."/>
            <person name="Ament-velasquez S.L."/>
            <person name="Kruys A."/>
            <person name="Hutchinson M.I."/>
            <person name="Powell A.J."/>
            <person name="Barry K."/>
            <person name="Miller A.N."/>
            <person name="Grigoriev I.V."/>
            <person name="Debuchy R."/>
            <person name="Gladieux P."/>
            <person name="Thoren M.H."/>
            <person name="Johannesson H."/>
        </authorList>
    </citation>
    <scope>NUCLEOTIDE SEQUENCE</scope>
    <source>
        <strain evidence="2">SMH3391-2</strain>
    </source>
</reference>
<comment type="caution">
    <text evidence="2">The sequence shown here is derived from an EMBL/GenBank/DDBJ whole genome shotgun (WGS) entry which is preliminary data.</text>
</comment>
<keyword evidence="3" id="KW-1185">Reference proteome</keyword>
<protein>
    <submittedName>
        <fullName evidence="2">Uncharacterized protein</fullName>
    </submittedName>
</protein>
<sequence>MGPSPIIITTGRTEPPSAPPSYIKTTSSPFSPRHRRCCECNQRQPVSNQTGASISTAAAACKRDSCGHEICRACPSLDARGQDVIQQSFPVNWICSTCDTTHSVLEILTKTVACGCEKPTLQAIYDQFGRIFLFWRDDPSVYDLTDAAKVQEAAWRVWEAGSEPWLPQVLEVEAAVAKARTMKWNRLSYVISSLLAVF</sequence>
<name>A0AA39XMX5_9PEZI</name>